<accession>A0A8X7RQE3</accession>
<dbReference type="Proteomes" id="UP000886595">
    <property type="component" value="Unassembled WGS sequence"/>
</dbReference>
<keyword evidence="2" id="KW-1185">Reference proteome</keyword>
<sequence length="88" mass="9879">MKAPGSTGNGHGGEVVVVVEEEAVVVVVEEEIQKMNLLDDSCCLAIERNFGAFMLSSVAEKLIKLWSCRMLMLFYWRRIVGLYITLLK</sequence>
<reference evidence="1 2" key="1">
    <citation type="submission" date="2020-02" db="EMBL/GenBank/DDBJ databases">
        <authorList>
            <person name="Ma Q."/>
            <person name="Huang Y."/>
            <person name="Song X."/>
            <person name="Pei D."/>
        </authorList>
    </citation>
    <scope>NUCLEOTIDE SEQUENCE [LARGE SCALE GENOMIC DNA]</scope>
    <source>
        <strain evidence="1">Sxm20200214</strain>
        <tissue evidence="1">Leaf</tissue>
    </source>
</reference>
<proteinExistence type="predicted"/>
<name>A0A8X7RQE3_BRACI</name>
<dbReference type="EMBL" id="JAAMPC010000009">
    <property type="protein sequence ID" value="KAG2293269.1"/>
    <property type="molecule type" value="Genomic_DNA"/>
</dbReference>
<organism evidence="1 2">
    <name type="scientific">Brassica carinata</name>
    <name type="common">Ethiopian mustard</name>
    <name type="synonym">Abyssinian cabbage</name>
    <dbReference type="NCBI Taxonomy" id="52824"/>
    <lineage>
        <taxon>Eukaryota</taxon>
        <taxon>Viridiplantae</taxon>
        <taxon>Streptophyta</taxon>
        <taxon>Embryophyta</taxon>
        <taxon>Tracheophyta</taxon>
        <taxon>Spermatophyta</taxon>
        <taxon>Magnoliopsida</taxon>
        <taxon>eudicotyledons</taxon>
        <taxon>Gunneridae</taxon>
        <taxon>Pentapetalae</taxon>
        <taxon>rosids</taxon>
        <taxon>malvids</taxon>
        <taxon>Brassicales</taxon>
        <taxon>Brassicaceae</taxon>
        <taxon>Brassiceae</taxon>
        <taxon>Brassica</taxon>
    </lineage>
</organism>
<gene>
    <name evidence="1" type="ORF">Bca52824_039938</name>
</gene>
<evidence type="ECO:0000313" key="2">
    <source>
        <dbReference type="Proteomes" id="UP000886595"/>
    </source>
</evidence>
<evidence type="ECO:0000313" key="1">
    <source>
        <dbReference type="EMBL" id="KAG2293269.1"/>
    </source>
</evidence>
<dbReference type="AlphaFoldDB" id="A0A8X7RQE3"/>
<comment type="caution">
    <text evidence="1">The sequence shown here is derived from an EMBL/GenBank/DDBJ whole genome shotgun (WGS) entry which is preliminary data.</text>
</comment>
<protein>
    <submittedName>
        <fullName evidence="1">Uncharacterized protein</fullName>
    </submittedName>
</protein>